<evidence type="ECO:0000313" key="3">
    <source>
        <dbReference type="EMBL" id="QNS07906.1"/>
    </source>
</evidence>
<feature type="domain" description="Glycoside-hydrolase family GH114 TIM-barrel" evidence="2">
    <location>
        <begin position="49"/>
        <end position="264"/>
    </location>
</feature>
<dbReference type="Pfam" id="PF03537">
    <property type="entry name" value="Glyco_hydro_114"/>
    <property type="match status" value="1"/>
</dbReference>
<organism evidence="3 4">
    <name type="scientific">Streptomyces xanthii</name>
    <dbReference type="NCBI Taxonomy" id="2768069"/>
    <lineage>
        <taxon>Bacteria</taxon>
        <taxon>Bacillati</taxon>
        <taxon>Actinomycetota</taxon>
        <taxon>Actinomycetes</taxon>
        <taxon>Kitasatosporales</taxon>
        <taxon>Streptomycetaceae</taxon>
        <taxon>Streptomyces</taxon>
    </lineage>
</organism>
<dbReference type="SUPFAM" id="SSF51445">
    <property type="entry name" value="(Trans)glycosidases"/>
    <property type="match status" value="1"/>
</dbReference>
<sequence length="277" mass="30212">MIFHAGAARLRRALAPVLAAAVLAGCSATPDTSGASPARVSRPPAGAAFDYQLGGPYRPGDDVRVVARDRTARPVRGLYNICYVNAFQAQPDAKRWWRRERPELLLRDADGRIVVDEDWGEPLLDISTAGKRSSLAGLVGRWFDGCADSGFQAVEPDNLDSYTRSKGLLKKSDALAFARLLASRAHAAGLAVGQKNTAELLPERAGTGFDFAVAEECARYDECGAYAKAYDDRVYVIEYRARDFARACARWGDRLSVVLRDRDVRPAGAKGYVRRAC</sequence>
<protein>
    <submittedName>
        <fullName evidence="3">Endo alpha-1,4 polygalactosaminidase</fullName>
    </submittedName>
</protein>
<accession>A0A7H1BGQ1</accession>
<evidence type="ECO:0000256" key="1">
    <source>
        <dbReference type="SAM" id="SignalP"/>
    </source>
</evidence>
<dbReference type="Proteomes" id="UP000516428">
    <property type="component" value="Chromosome"/>
</dbReference>
<evidence type="ECO:0000313" key="4">
    <source>
        <dbReference type="Proteomes" id="UP000516428"/>
    </source>
</evidence>
<feature type="chain" id="PRO_5039203369" evidence="1">
    <location>
        <begin position="20"/>
        <end position="277"/>
    </location>
</feature>
<dbReference type="InterPro" id="IPR017853">
    <property type="entry name" value="GH"/>
</dbReference>
<dbReference type="KEGG" id="sxn:IAG42_32715"/>
<name>A0A7H1BGQ1_9ACTN</name>
<dbReference type="InterPro" id="IPR013785">
    <property type="entry name" value="Aldolase_TIM"/>
</dbReference>
<feature type="signal peptide" evidence="1">
    <location>
        <begin position="1"/>
        <end position="19"/>
    </location>
</feature>
<dbReference type="RefSeq" id="WP_188340567.1">
    <property type="nucleotide sequence ID" value="NZ_CP061281.1"/>
</dbReference>
<keyword evidence="4" id="KW-1185">Reference proteome</keyword>
<gene>
    <name evidence="3" type="ORF">IAG42_32715</name>
</gene>
<dbReference type="Gene3D" id="3.20.20.70">
    <property type="entry name" value="Aldolase class I"/>
    <property type="match status" value="1"/>
</dbReference>
<dbReference type="PANTHER" id="PTHR35273:SF2">
    <property type="entry name" value="ALPHA-GALACTOSIDASE"/>
    <property type="match status" value="1"/>
</dbReference>
<dbReference type="InterPro" id="IPR004352">
    <property type="entry name" value="GH114_TIM-barrel"/>
</dbReference>
<dbReference type="PANTHER" id="PTHR35273">
    <property type="entry name" value="ALPHA-1,4 POLYGALACTOSAMINIDASE, PUTATIVE (AFU_ORTHOLOGUE AFUA_3G07890)-RELATED"/>
    <property type="match status" value="1"/>
</dbReference>
<proteinExistence type="predicted"/>
<reference evidence="3 4" key="1">
    <citation type="submission" date="2020-09" db="EMBL/GenBank/DDBJ databases">
        <title>A novel species.</title>
        <authorList>
            <person name="Gao J."/>
        </authorList>
    </citation>
    <scope>NUCLEOTIDE SEQUENCE [LARGE SCALE GENOMIC DNA]</scope>
    <source>
        <strain evidence="3 4">CRXT-Y-14</strain>
    </source>
</reference>
<dbReference type="AlphaFoldDB" id="A0A7H1BGQ1"/>
<dbReference type="EMBL" id="CP061281">
    <property type="protein sequence ID" value="QNS07906.1"/>
    <property type="molecule type" value="Genomic_DNA"/>
</dbReference>
<evidence type="ECO:0000259" key="2">
    <source>
        <dbReference type="Pfam" id="PF03537"/>
    </source>
</evidence>
<keyword evidence="1" id="KW-0732">Signal</keyword>